<evidence type="ECO:0000313" key="9">
    <source>
        <dbReference type="Proteomes" id="UP000685013"/>
    </source>
</evidence>
<evidence type="ECO:0000256" key="7">
    <source>
        <dbReference type="ARBA" id="ARBA00047353"/>
    </source>
</evidence>
<dbReference type="PANTHER" id="PTHR21528:SF0">
    <property type="entry name" value="DEHYDRODOLICHYL DIPHOSPHATE SYNTHASE COMPLEX SUBUNIT NUS1"/>
    <property type="match status" value="1"/>
</dbReference>
<dbReference type="EC" id="2.5.1.87" evidence="4"/>
<protein>
    <recommendedName>
        <fullName evidence="4">ditrans,polycis-polyprenyl diphosphate synthase [(2E,6E)-farnesyldiphosphate specific]</fullName>
        <ecNumber evidence="4">2.5.1.87</ecNumber>
    </recommendedName>
</protein>
<feature type="non-terminal residue" evidence="8">
    <location>
        <position position="1"/>
    </location>
</feature>
<sequence length="333" mass="37921">MAELSLGILIDILDEEWMRDTLPHDDLLLPPVLVVRTDDTEDSNQEAQPVDADTWHDLALAYALQPPNLLVIVHCSWLLLLYRCSEIQIYPSGVWVKTMTVKVELQKIGILGLQLIWHFLHLILSSFYFVVGIATTLESYLISCGLLRKYNHLSIEMVKYLAIVVDSDEAYNTLKIIELLQWLASLGIRSICLYDVEGVLKQSKEIILKKVNNASVFQDITLEFISISDGKEAVARAANFLLENKFRKTNMSEDHRRRFSESQMTEALKAVGCGGPDPDLMLVYGPIRCHLGFPAWRIPYTEILHMGPLKSMKYGSLVKAIYKFTMVRQNYGK</sequence>
<dbReference type="EMBL" id="JAGKQH010000020">
    <property type="protein sequence ID" value="KAG6571185.1"/>
    <property type="molecule type" value="Genomic_DNA"/>
</dbReference>
<accession>A0AAV6LVR6</accession>
<evidence type="ECO:0000256" key="5">
    <source>
        <dbReference type="ARBA" id="ARBA00022679"/>
    </source>
</evidence>
<comment type="similarity">
    <text evidence="3">Belongs to the UPP synthase family.</text>
</comment>
<keyword evidence="6" id="KW-0460">Magnesium</keyword>
<organism evidence="8 9">
    <name type="scientific">Cucurbita argyrosperma subsp. sororia</name>
    <dbReference type="NCBI Taxonomy" id="37648"/>
    <lineage>
        <taxon>Eukaryota</taxon>
        <taxon>Viridiplantae</taxon>
        <taxon>Streptophyta</taxon>
        <taxon>Embryophyta</taxon>
        <taxon>Tracheophyta</taxon>
        <taxon>Spermatophyta</taxon>
        <taxon>Magnoliopsida</taxon>
        <taxon>eudicotyledons</taxon>
        <taxon>Gunneridae</taxon>
        <taxon>Pentapetalae</taxon>
        <taxon>rosids</taxon>
        <taxon>fabids</taxon>
        <taxon>Cucurbitales</taxon>
        <taxon>Cucurbitaceae</taxon>
        <taxon>Cucurbiteae</taxon>
        <taxon>Cucurbita</taxon>
    </lineage>
</organism>
<evidence type="ECO:0000256" key="3">
    <source>
        <dbReference type="ARBA" id="ARBA00005432"/>
    </source>
</evidence>
<evidence type="ECO:0000256" key="1">
    <source>
        <dbReference type="ARBA" id="ARBA00001946"/>
    </source>
</evidence>
<comment type="caution">
    <text evidence="8">The sequence shown here is derived from an EMBL/GenBank/DDBJ whole genome shotgun (WGS) entry which is preliminary data.</text>
</comment>
<dbReference type="InterPro" id="IPR038887">
    <property type="entry name" value="Nus1/NgBR"/>
</dbReference>
<reference evidence="8 9" key="1">
    <citation type="journal article" date="2021" name="Hortic Res">
        <title>The domestication of Cucurbita argyrosperma as revealed by the genome of its wild relative.</title>
        <authorList>
            <person name="Barrera-Redondo J."/>
            <person name="Sanchez-de la Vega G."/>
            <person name="Aguirre-Liguori J.A."/>
            <person name="Castellanos-Morales G."/>
            <person name="Gutierrez-Guerrero Y.T."/>
            <person name="Aguirre-Dugua X."/>
            <person name="Aguirre-Planter E."/>
            <person name="Tenaillon M.I."/>
            <person name="Lira-Saade R."/>
            <person name="Eguiarte L.E."/>
        </authorList>
    </citation>
    <scope>NUCLEOTIDE SEQUENCE [LARGE SCALE GENOMIC DNA]</scope>
    <source>
        <strain evidence="8">JBR-2021</strain>
    </source>
</reference>
<dbReference type="GO" id="GO:1904423">
    <property type="term" value="C:dehydrodolichyl diphosphate synthase complex"/>
    <property type="evidence" value="ECO:0007669"/>
    <property type="project" value="InterPro"/>
</dbReference>
<dbReference type="GO" id="GO:0045547">
    <property type="term" value="F:ditrans,polycis-polyprenyl diphosphate synthase [(2E,6E)-farnesyl diphosphate specific] activity"/>
    <property type="evidence" value="ECO:0007669"/>
    <property type="project" value="UniProtKB-EC"/>
</dbReference>
<dbReference type="PANTHER" id="PTHR21528">
    <property type="entry name" value="DEHYDRODOLICHYL DIPHOSPHATE SYNTHASE COMPLEX SUBUNIT NUS1"/>
    <property type="match status" value="1"/>
</dbReference>
<dbReference type="GO" id="GO:0005789">
    <property type="term" value="C:endoplasmic reticulum membrane"/>
    <property type="evidence" value="ECO:0007669"/>
    <property type="project" value="TreeGrafter"/>
</dbReference>
<proteinExistence type="inferred from homology"/>
<evidence type="ECO:0000256" key="6">
    <source>
        <dbReference type="ARBA" id="ARBA00022842"/>
    </source>
</evidence>
<comment type="cofactor">
    <cofactor evidence="1">
        <name>Mg(2+)</name>
        <dbReference type="ChEBI" id="CHEBI:18420"/>
    </cofactor>
</comment>
<keyword evidence="5" id="KW-0808">Transferase</keyword>
<evidence type="ECO:0000256" key="4">
    <source>
        <dbReference type="ARBA" id="ARBA00012596"/>
    </source>
</evidence>
<evidence type="ECO:0000256" key="2">
    <source>
        <dbReference type="ARBA" id="ARBA00004922"/>
    </source>
</evidence>
<name>A0AAV6LVR6_9ROSI</name>
<keyword evidence="9" id="KW-1185">Reference proteome</keyword>
<gene>
    <name evidence="8" type="primary">APC13</name>
    <name evidence="8" type="ORF">SDJN03_30100</name>
</gene>
<comment type="pathway">
    <text evidence="2">Protein modification; protein glycosylation.</text>
</comment>
<dbReference type="AlphaFoldDB" id="A0AAV6LVR6"/>
<comment type="catalytic activity">
    <reaction evidence="7">
        <text>n isopentenyl diphosphate + (2E,6E)-farnesyl diphosphate = a di-trans,poly-cis-polyprenyl diphosphate + n diphosphate</text>
        <dbReference type="Rhea" id="RHEA:53008"/>
        <dbReference type="Rhea" id="RHEA-COMP:19494"/>
        <dbReference type="ChEBI" id="CHEBI:33019"/>
        <dbReference type="ChEBI" id="CHEBI:128769"/>
        <dbReference type="ChEBI" id="CHEBI:136960"/>
        <dbReference type="ChEBI" id="CHEBI:175763"/>
        <dbReference type="EC" id="2.5.1.87"/>
    </reaction>
</comment>
<evidence type="ECO:0000313" key="8">
    <source>
        <dbReference type="EMBL" id="KAG6571185.1"/>
    </source>
</evidence>
<dbReference type="Proteomes" id="UP000685013">
    <property type="component" value="Chromosome 20"/>
</dbReference>